<keyword evidence="1" id="KW-0732">Signal</keyword>
<evidence type="ECO:0000256" key="2">
    <source>
        <dbReference type="SAM" id="MobiDB-lite"/>
    </source>
</evidence>
<feature type="region of interest" description="Disordered" evidence="2">
    <location>
        <begin position="132"/>
        <end position="183"/>
    </location>
</feature>
<keyword evidence="3" id="KW-0812">Transmembrane</keyword>
<feature type="compositionally biased region" description="Low complexity" evidence="2">
    <location>
        <begin position="52"/>
        <end position="80"/>
    </location>
</feature>
<dbReference type="Proteomes" id="UP001498238">
    <property type="component" value="Unassembled WGS sequence"/>
</dbReference>
<sequence>MSNPQNPHQPGHPQNQPGHPQNPGPQQAPGQPPNHGGQPFQPQYASPYPNAQTGSAPGPTGSGAPQFQPAGYQAAGSAPGYPGGGQMPPGGQGMPYGQKPPKQKKPLYKRWWFWLIIVIVVIGLINAIGGGGGDTEDTGSTNSQGGEAGTAEEKKPEDKAAEDKDSAQKPAEEKKEAPAEYGMGDAVNADGWEITVNKVEDGVSTVGNEYLNTKAQGQFVKVSLSVKNTKNSPELFFEDNIKLGDDKGNTYSSDSEAGLYADEDSILFLEEINPGNTAEGVLVFDVPKDVSPDRLTFEGGIFSDPVEISLK</sequence>
<evidence type="ECO:0000313" key="6">
    <source>
        <dbReference type="Proteomes" id="UP001498238"/>
    </source>
</evidence>
<organism evidence="5 6">
    <name type="scientific">Brevibacterium metallidurans</name>
    <dbReference type="NCBI Taxonomy" id="1482676"/>
    <lineage>
        <taxon>Bacteria</taxon>
        <taxon>Bacillati</taxon>
        <taxon>Actinomycetota</taxon>
        <taxon>Actinomycetes</taxon>
        <taxon>Micrococcales</taxon>
        <taxon>Brevibacteriaceae</taxon>
        <taxon>Brevibacterium</taxon>
    </lineage>
</organism>
<keyword evidence="6" id="KW-1185">Reference proteome</keyword>
<comment type="caution">
    <text evidence="5">The sequence shown here is derived from an EMBL/GenBank/DDBJ whole genome shotgun (WGS) entry which is preliminary data.</text>
</comment>
<keyword evidence="3" id="KW-0472">Membrane</keyword>
<dbReference type="RefSeq" id="WP_339392932.1">
    <property type="nucleotide sequence ID" value="NZ_BAAAAF010000007.1"/>
</dbReference>
<gene>
    <name evidence="5" type="ORF">NCCP602_20590</name>
</gene>
<dbReference type="InterPro" id="IPR029050">
    <property type="entry name" value="Immunoprotect_excell_Ig-like"/>
</dbReference>
<evidence type="ECO:0000259" key="4">
    <source>
        <dbReference type="Pfam" id="PF11611"/>
    </source>
</evidence>
<name>A0ABN0SPR2_9MICO</name>
<dbReference type="InterPro" id="IPR029051">
    <property type="entry name" value="DUF4352"/>
</dbReference>
<evidence type="ECO:0000256" key="1">
    <source>
        <dbReference type="ARBA" id="ARBA00022729"/>
    </source>
</evidence>
<evidence type="ECO:0000313" key="5">
    <source>
        <dbReference type="EMBL" id="GAA0036098.1"/>
    </source>
</evidence>
<feature type="region of interest" description="Disordered" evidence="2">
    <location>
        <begin position="1"/>
        <end position="103"/>
    </location>
</feature>
<keyword evidence="3" id="KW-1133">Transmembrane helix</keyword>
<feature type="compositionally biased region" description="Gly residues" evidence="2">
    <location>
        <begin position="81"/>
        <end position="94"/>
    </location>
</feature>
<protein>
    <recommendedName>
        <fullName evidence="4">DUF4352 domain-containing protein</fullName>
    </recommendedName>
</protein>
<dbReference type="EMBL" id="BAAAAF010000007">
    <property type="protein sequence ID" value="GAA0036098.1"/>
    <property type="molecule type" value="Genomic_DNA"/>
</dbReference>
<accession>A0ABN0SPR2</accession>
<proteinExistence type="predicted"/>
<dbReference type="Gene3D" id="2.60.40.1240">
    <property type="match status" value="1"/>
</dbReference>
<evidence type="ECO:0000256" key="3">
    <source>
        <dbReference type="SAM" id="Phobius"/>
    </source>
</evidence>
<feature type="compositionally biased region" description="Low complexity" evidence="2">
    <location>
        <begin position="1"/>
        <end position="43"/>
    </location>
</feature>
<feature type="transmembrane region" description="Helical" evidence="3">
    <location>
        <begin position="111"/>
        <end position="132"/>
    </location>
</feature>
<feature type="compositionally biased region" description="Basic and acidic residues" evidence="2">
    <location>
        <begin position="151"/>
        <end position="178"/>
    </location>
</feature>
<feature type="domain" description="DUF4352" evidence="4">
    <location>
        <begin position="181"/>
        <end position="305"/>
    </location>
</feature>
<dbReference type="Pfam" id="PF11611">
    <property type="entry name" value="DUF4352"/>
    <property type="match status" value="1"/>
</dbReference>
<reference evidence="5 6" key="1">
    <citation type="submission" date="2024-01" db="EMBL/GenBank/DDBJ databases">
        <title>Characterization of antibiotic resistant novel bacterial strains and their environmental applications.</title>
        <authorList>
            <person name="Manzoor S."/>
            <person name="Abbas S."/>
            <person name="Arshad M."/>
            <person name="Ahmed I."/>
        </authorList>
    </citation>
    <scope>NUCLEOTIDE SEQUENCE [LARGE SCALE GENOMIC DNA]</scope>
    <source>
        <strain evidence="5 6">NCCP-602</strain>
    </source>
</reference>